<comment type="caution">
    <text evidence="1">The sequence shown here is derived from an EMBL/GenBank/DDBJ whole genome shotgun (WGS) entry which is preliminary data.</text>
</comment>
<reference evidence="1" key="1">
    <citation type="submission" date="2021-06" db="EMBL/GenBank/DDBJ databases">
        <authorList>
            <person name="Kallberg Y."/>
            <person name="Tangrot J."/>
            <person name="Rosling A."/>
        </authorList>
    </citation>
    <scope>NUCLEOTIDE SEQUENCE</scope>
    <source>
        <strain evidence="1">MA461A</strain>
    </source>
</reference>
<evidence type="ECO:0000313" key="2">
    <source>
        <dbReference type="Proteomes" id="UP000789920"/>
    </source>
</evidence>
<proteinExistence type="predicted"/>
<gene>
    <name evidence="1" type="ORF">RPERSI_LOCUS35374</name>
</gene>
<sequence length="76" mass="8752">LLQDDTEWDACFREASEMQTGQQLYHLFAHQNSNLSDVVENYALKQLEQVLLLNGKSLKDFPNMPLPTESIENIDI</sequence>
<evidence type="ECO:0000313" key="1">
    <source>
        <dbReference type="EMBL" id="CAG8848949.1"/>
    </source>
</evidence>
<feature type="non-terminal residue" evidence="1">
    <location>
        <position position="1"/>
    </location>
</feature>
<protein>
    <submittedName>
        <fullName evidence="1">13088_t:CDS:1</fullName>
    </submittedName>
</protein>
<dbReference type="EMBL" id="CAJVQC010163078">
    <property type="protein sequence ID" value="CAG8848949.1"/>
    <property type="molecule type" value="Genomic_DNA"/>
</dbReference>
<dbReference type="Proteomes" id="UP000789920">
    <property type="component" value="Unassembled WGS sequence"/>
</dbReference>
<name>A0ACA9SVD2_9GLOM</name>
<accession>A0ACA9SVD2</accession>
<keyword evidence="2" id="KW-1185">Reference proteome</keyword>
<organism evidence="1 2">
    <name type="scientific">Racocetra persica</name>
    <dbReference type="NCBI Taxonomy" id="160502"/>
    <lineage>
        <taxon>Eukaryota</taxon>
        <taxon>Fungi</taxon>
        <taxon>Fungi incertae sedis</taxon>
        <taxon>Mucoromycota</taxon>
        <taxon>Glomeromycotina</taxon>
        <taxon>Glomeromycetes</taxon>
        <taxon>Diversisporales</taxon>
        <taxon>Gigasporaceae</taxon>
        <taxon>Racocetra</taxon>
    </lineage>
</organism>